<keyword evidence="3" id="KW-1185">Reference proteome</keyword>
<sequence>MFSSKKNIKDFLKINNQESSSSSSRQQVEHLSLPSLSKSQRFSCLRSNRNLLEIPEIPKH</sequence>
<evidence type="ECO:0000256" key="1">
    <source>
        <dbReference type="SAM" id="MobiDB-lite"/>
    </source>
</evidence>
<reference evidence="2" key="1">
    <citation type="submission" date="2023-07" db="EMBL/GenBank/DDBJ databases">
        <authorList>
            <consortium name="AG Swart"/>
            <person name="Singh M."/>
            <person name="Singh A."/>
            <person name="Seah K."/>
            <person name="Emmerich C."/>
        </authorList>
    </citation>
    <scope>NUCLEOTIDE SEQUENCE</scope>
    <source>
        <strain evidence="2">DP1</strain>
    </source>
</reference>
<gene>
    <name evidence="2" type="ORF">ECRASSUSDP1_LOCUS10334</name>
</gene>
<dbReference type="Proteomes" id="UP001295684">
    <property type="component" value="Unassembled WGS sequence"/>
</dbReference>
<organism evidence="2 3">
    <name type="scientific">Euplotes crassus</name>
    <dbReference type="NCBI Taxonomy" id="5936"/>
    <lineage>
        <taxon>Eukaryota</taxon>
        <taxon>Sar</taxon>
        <taxon>Alveolata</taxon>
        <taxon>Ciliophora</taxon>
        <taxon>Intramacronucleata</taxon>
        <taxon>Spirotrichea</taxon>
        <taxon>Hypotrichia</taxon>
        <taxon>Euplotida</taxon>
        <taxon>Euplotidae</taxon>
        <taxon>Moneuplotes</taxon>
    </lineage>
</organism>
<protein>
    <submittedName>
        <fullName evidence="2">Uncharacterized protein</fullName>
    </submittedName>
</protein>
<evidence type="ECO:0000313" key="3">
    <source>
        <dbReference type="Proteomes" id="UP001295684"/>
    </source>
</evidence>
<evidence type="ECO:0000313" key="2">
    <source>
        <dbReference type="EMBL" id="CAI2369037.1"/>
    </source>
</evidence>
<accession>A0AAD1ULJ5</accession>
<proteinExistence type="predicted"/>
<comment type="caution">
    <text evidence="2">The sequence shown here is derived from an EMBL/GenBank/DDBJ whole genome shotgun (WGS) entry which is preliminary data.</text>
</comment>
<dbReference type="AlphaFoldDB" id="A0AAD1ULJ5"/>
<dbReference type="EMBL" id="CAMPGE010010185">
    <property type="protein sequence ID" value="CAI2369037.1"/>
    <property type="molecule type" value="Genomic_DNA"/>
</dbReference>
<feature type="region of interest" description="Disordered" evidence="1">
    <location>
        <begin position="1"/>
        <end position="33"/>
    </location>
</feature>
<name>A0AAD1ULJ5_EUPCR</name>